<accession>A0A151MSM0</accession>
<gene>
    <name evidence="1" type="ORF">Y1Q_0003647</name>
</gene>
<organism evidence="1 2">
    <name type="scientific">Alligator mississippiensis</name>
    <name type="common">American alligator</name>
    <dbReference type="NCBI Taxonomy" id="8496"/>
    <lineage>
        <taxon>Eukaryota</taxon>
        <taxon>Metazoa</taxon>
        <taxon>Chordata</taxon>
        <taxon>Craniata</taxon>
        <taxon>Vertebrata</taxon>
        <taxon>Euteleostomi</taxon>
        <taxon>Archelosauria</taxon>
        <taxon>Archosauria</taxon>
        <taxon>Crocodylia</taxon>
        <taxon>Alligatoridae</taxon>
        <taxon>Alligatorinae</taxon>
        <taxon>Alligator</taxon>
    </lineage>
</organism>
<reference evidence="1 2" key="1">
    <citation type="journal article" date="2012" name="Genome Biol.">
        <title>Sequencing three crocodilian genomes to illuminate the evolution of archosaurs and amniotes.</title>
        <authorList>
            <person name="St John J.A."/>
            <person name="Braun E.L."/>
            <person name="Isberg S.R."/>
            <person name="Miles L.G."/>
            <person name="Chong A.Y."/>
            <person name="Gongora J."/>
            <person name="Dalzell P."/>
            <person name="Moran C."/>
            <person name="Bed'hom B."/>
            <person name="Abzhanov A."/>
            <person name="Burgess S.C."/>
            <person name="Cooksey A.M."/>
            <person name="Castoe T.A."/>
            <person name="Crawford N.G."/>
            <person name="Densmore L.D."/>
            <person name="Drew J.C."/>
            <person name="Edwards S.V."/>
            <person name="Faircloth B.C."/>
            <person name="Fujita M.K."/>
            <person name="Greenwold M.J."/>
            <person name="Hoffmann F.G."/>
            <person name="Howard J.M."/>
            <person name="Iguchi T."/>
            <person name="Janes D.E."/>
            <person name="Khan S.Y."/>
            <person name="Kohno S."/>
            <person name="de Koning A.J."/>
            <person name="Lance S.L."/>
            <person name="McCarthy F.M."/>
            <person name="McCormack J.E."/>
            <person name="Merchant M.E."/>
            <person name="Peterson D.G."/>
            <person name="Pollock D.D."/>
            <person name="Pourmand N."/>
            <person name="Raney B.J."/>
            <person name="Roessler K.A."/>
            <person name="Sanford J.R."/>
            <person name="Sawyer R.H."/>
            <person name="Schmidt C.J."/>
            <person name="Triplett E.W."/>
            <person name="Tuberville T.D."/>
            <person name="Venegas-Anaya M."/>
            <person name="Howard J.T."/>
            <person name="Jarvis E.D."/>
            <person name="Guillette L.J.Jr."/>
            <person name="Glenn T.C."/>
            <person name="Green R.E."/>
            <person name="Ray D.A."/>
        </authorList>
    </citation>
    <scope>NUCLEOTIDE SEQUENCE [LARGE SCALE GENOMIC DNA]</scope>
    <source>
        <strain evidence="1">KSC_2009_1</strain>
    </source>
</reference>
<dbReference type="EMBL" id="AKHW03005169">
    <property type="protein sequence ID" value="KYO27480.1"/>
    <property type="molecule type" value="Genomic_DNA"/>
</dbReference>
<evidence type="ECO:0000313" key="2">
    <source>
        <dbReference type="Proteomes" id="UP000050525"/>
    </source>
</evidence>
<dbReference type="AlphaFoldDB" id="A0A151MSM0"/>
<name>A0A151MSM0_ALLMI</name>
<dbReference type="Proteomes" id="UP000050525">
    <property type="component" value="Unassembled WGS sequence"/>
</dbReference>
<comment type="caution">
    <text evidence="1">The sequence shown here is derived from an EMBL/GenBank/DDBJ whole genome shotgun (WGS) entry which is preliminary data.</text>
</comment>
<proteinExistence type="predicted"/>
<sequence length="71" mass="8270">MDCWGEWVYSKCKKGDPVGKLHRTQALRCRSAWEPYAMITSCETWDWRLNLSERDLWKKDLPLDGPAGQGV</sequence>
<evidence type="ECO:0000313" key="1">
    <source>
        <dbReference type="EMBL" id="KYO27480.1"/>
    </source>
</evidence>
<protein>
    <submittedName>
        <fullName evidence="1">Uncharacterized protein</fullName>
    </submittedName>
</protein>
<keyword evidence="2" id="KW-1185">Reference proteome</keyword>